<gene>
    <name evidence="2" type="ORF">AFUS01_LOCUS31073</name>
</gene>
<evidence type="ECO:0000313" key="3">
    <source>
        <dbReference type="Proteomes" id="UP000708208"/>
    </source>
</evidence>
<evidence type="ECO:0000313" key="2">
    <source>
        <dbReference type="EMBL" id="CAG7820696.1"/>
    </source>
</evidence>
<protein>
    <submittedName>
        <fullName evidence="2">Uncharacterized protein</fullName>
    </submittedName>
</protein>
<reference evidence="2" key="1">
    <citation type="submission" date="2021-06" db="EMBL/GenBank/DDBJ databases">
        <authorList>
            <person name="Hodson N. C."/>
            <person name="Mongue J. A."/>
            <person name="Jaron S. K."/>
        </authorList>
    </citation>
    <scope>NUCLEOTIDE SEQUENCE</scope>
</reference>
<keyword evidence="3" id="KW-1185">Reference proteome</keyword>
<organism evidence="2 3">
    <name type="scientific">Allacma fusca</name>
    <dbReference type="NCBI Taxonomy" id="39272"/>
    <lineage>
        <taxon>Eukaryota</taxon>
        <taxon>Metazoa</taxon>
        <taxon>Ecdysozoa</taxon>
        <taxon>Arthropoda</taxon>
        <taxon>Hexapoda</taxon>
        <taxon>Collembola</taxon>
        <taxon>Symphypleona</taxon>
        <taxon>Sminthuridae</taxon>
        <taxon>Allacma</taxon>
    </lineage>
</organism>
<comment type="caution">
    <text evidence="2">The sequence shown here is derived from an EMBL/GenBank/DDBJ whole genome shotgun (WGS) entry which is preliminary data.</text>
</comment>
<dbReference type="EMBL" id="CAJVCH010487010">
    <property type="protein sequence ID" value="CAG7820696.1"/>
    <property type="molecule type" value="Genomic_DNA"/>
</dbReference>
<feature type="compositionally biased region" description="Basic residues" evidence="1">
    <location>
        <begin position="1"/>
        <end position="10"/>
    </location>
</feature>
<name>A0A8J2KMK3_9HEXA</name>
<sequence>MPGAWRKRRCSGLQPMGKTGSNNYTKKVKLLRQNMATYFKNVNNVPWQENYVRFARWNPGENFFKPAAMVAPN</sequence>
<accession>A0A8J2KMK3</accession>
<evidence type="ECO:0000256" key="1">
    <source>
        <dbReference type="SAM" id="MobiDB-lite"/>
    </source>
</evidence>
<dbReference type="Proteomes" id="UP000708208">
    <property type="component" value="Unassembled WGS sequence"/>
</dbReference>
<feature type="region of interest" description="Disordered" evidence="1">
    <location>
        <begin position="1"/>
        <end position="22"/>
    </location>
</feature>
<proteinExistence type="predicted"/>
<dbReference type="AlphaFoldDB" id="A0A8J2KMK3"/>